<name>A0A6A6TF83_9PLEO</name>
<reference evidence="2" key="1">
    <citation type="journal article" date="2020" name="Stud. Mycol.">
        <title>101 Dothideomycetes genomes: a test case for predicting lifestyles and emergence of pathogens.</title>
        <authorList>
            <person name="Haridas S."/>
            <person name="Albert R."/>
            <person name="Binder M."/>
            <person name="Bloem J."/>
            <person name="Labutti K."/>
            <person name="Salamov A."/>
            <person name="Andreopoulos B."/>
            <person name="Baker S."/>
            <person name="Barry K."/>
            <person name="Bills G."/>
            <person name="Bluhm B."/>
            <person name="Cannon C."/>
            <person name="Castanera R."/>
            <person name="Culley D."/>
            <person name="Daum C."/>
            <person name="Ezra D."/>
            <person name="Gonzalez J."/>
            <person name="Henrissat B."/>
            <person name="Kuo A."/>
            <person name="Liang C."/>
            <person name="Lipzen A."/>
            <person name="Lutzoni F."/>
            <person name="Magnuson J."/>
            <person name="Mondo S."/>
            <person name="Nolan M."/>
            <person name="Ohm R."/>
            <person name="Pangilinan J."/>
            <person name="Park H.-J."/>
            <person name="Ramirez L."/>
            <person name="Alfaro M."/>
            <person name="Sun H."/>
            <person name="Tritt A."/>
            <person name="Yoshinaga Y."/>
            <person name="Zwiers L.-H."/>
            <person name="Turgeon B."/>
            <person name="Goodwin S."/>
            <person name="Spatafora J."/>
            <person name="Crous P."/>
            <person name="Grigoriev I."/>
        </authorList>
    </citation>
    <scope>NUCLEOTIDE SEQUENCE</scope>
    <source>
        <strain evidence="2">CBS 122681</strain>
    </source>
</reference>
<accession>A0A6A6TF83</accession>
<evidence type="ECO:0000313" key="2">
    <source>
        <dbReference type="EMBL" id="KAF2657907.1"/>
    </source>
</evidence>
<feature type="compositionally biased region" description="Polar residues" evidence="1">
    <location>
        <begin position="1"/>
        <end position="11"/>
    </location>
</feature>
<feature type="region of interest" description="Disordered" evidence="1">
    <location>
        <begin position="38"/>
        <end position="82"/>
    </location>
</feature>
<feature type="region of interest" description="Disordered" evidence="1">
    <location>
        <begin position="1"/>
        <end position="21"/>
    </location>
</feature>
<proteinExistence type="predicted"/>
<protein>
    <recommendedName>
        <fullName evidence="4">Heterokaryon incompatibility domain-containing protein</fullName>
    </recommendedName>
</protein>
<dbReference type="AlphaFoldDB" id="A0A6A6TF83"/>
<evidence type="ECO:0008006" key="4">
    <source>
        <dbReference type="Google" id="ProtNLM"/>
    </source>
</evidence>
<evidence type="ECO:0000313" key="3">
    <source>
        <dbReference type="Proteomes" id="UP000799324"/>
    </source>
</evidence>
<gene>
    <name evidence="2" type="ORF">K491DRAFT_594029</name>
</gene>
<evidence type="ECO:0000256" key="1">
    <source>
        <dbReference type="SAM" id="MobiDB-lite"/>
    </source>
</evidence>
<dbReference type="EMBL" id="MU004320">
    <property type="protein sequence ID" value="KAF2657907.1"/>
    <property type="molecule type" value="Genomic_DNA"/>
</dbReference>
<organism evidence="2 3">
    <name type="scientific">Lophiostoma macrostomum CBS 122681</name>
    <dbReference type="NCBI Taxonomy" id="1314788"/>
    <lineage>
        <taxon>Eukaryota</taxon>
        <taxon>Fungi</taxon>
        <taxon>Dikarya</taxon>
        <taxon>Ascomycota</taxon>
        <taxon>Pezizomycotina</taxon>
        <taxon>Dothideomycetes</taxon>
        <taxon>Pleosporomycetidae</taxon>
        <taxon>Pleosporales</taxon>
        <taxon>Lophiostomataceae</taxon>
        <taxon>Lophiostoma</taxon>
    </lineage>
</organism>
<keyword evidence="3" id="KW-1185">Reference proteome</keyword>
<sequence length="419" mass="47130">MSLVIMTTGTPTDPKGLHSSKGLTPQWALQFYRRRKTMKGTDLKSKSPTLLVPQSTSLSSESGDSRSVRSSTSRGRSSFKDMMNRLRSSSSVTLVNDLPIQESGFKQIGDWFEGFDRYNQLITTRVSTKDAGPPEEFSKICSILSKNCGGRFVHGLPEAVFDLALLWCPAEPLQRKDAQEPTWSWKGWEGAVNFPLDPTNCPDVLSLPRNEGEWFKSEILHYHIGPQSTPYTIRREKKERNLRIQYPPYFHAPRGYDASANSDTLRFAAQTISAEGFGAEQIQFDGKDIPCSQLINGQGQHCGVILDFEGSISEPSSTGPFEFVLVSRNLRREPATHTRRPAVSTIHPPGTPIWHGGRFIWDQEVADYDEDIFPAGPWKMLNVILIKWVGEHAERVAVARIHEDAWMQCAPIKKEIVLR</sequence>
<dbReference type="Proteomes" id="UP000799324">
    <property type="component" value="Unassembled WGS sequence"/>
</dbReference>
<dbReference type="OrthoDB" id="3830006at2759"/>